<dbReference type="AlphaFoldDB" id="A0A7C3ZHV5"/>
<organism evidence="1">
    <name type="scientific">Planktothricoides sp. SpSt-374</name>
    <dbReference type="NCBI Taxonomy" id="2282167"/>
    <lineage>
        <taxon>Bacteria</taxon>
        <taxon>Bacillati</taxon>
        <taxon>Cyanobacteriota</taxon>
        <taxon>Cyanophyceae</taxon>
        <taxon>Oscillatoriophycideae</taxon>
        <taxon>Oscillatoriales</taxon>
        <taxon>Oscillatoriaceae</taxon>
        <taxon>Planktothricoides</taxon>
    </lineage>
</organism>
<protein>
    <submittedName>
        <fullName evidence="1">Uncharacterized protein</fullName>
    </submittedName>
</protein>
<proteinExistence type="predicted"/>
<evidence type="ECO:0000313" key="1">
    <source>
        <dbReference type="EMBL" id="HGG01600.1"/>
    </source>
</evidence>
<name>A0A7C3ZHV5_9CYAN</name>
<reference evidence="1" key="1">
    <citation type="journal article" date="2020" name="mSystems">
        <title>Genome- and Community-Level Interaction Insights into Carbon Utilization and Element Cycling Functions of Hydrothermarchaeota in Hydrothermal Sediment.</title>
        <authorList>
            <person name="Zhou Z."/>
            <person name="Liu Y."/>
            <person name="Xu W."/>
            <person name="Pan J."/>
            <person name="Luo Z.H."/>
            <person name="Li M."/>
        </authorList>
    </citation>
    <scope>NUCLEOTIDE SEQUENCE [LARGE SCALE GENOMIC DNA]</scope>
    <source>
        <strain evidence="1">SpSt-374</strain>
    </source>
</reference>
<accession>A0A7C3ZHV5</accession>
<sequence>MAEVTTSKNIALSRIESIVDQLMQTNSLYQEELSKEEVMAIYANLLDKVSPEMLMALDDERLTKRVRRVMATQMMTKLLDGLTPEEVEIFNAAVEGR</sequence>
<comment type="caution">
    <text evidence="1">The sequence shown here is derived from an EMBL/GenBank/DDBJ whole genome shotgun (WGS) entry which is preliminary data.</text>
</comment>
<gene>
    <name evidence="1" type="ORF">ENR15_13360</name>
</gene>
<dbReference type="EMBL" id="DSPX01000132">
    <property type="protein sequence ID" value="HGG01600.1"/>
    <property type="molecule type" value="Genomic_DNA"/>
</dbReference>